<dbReference type="NCBIfam" id="NF010181">
    <property type="entry name" value="PRK13660.1"/>
    <property type="match status" value="1"/>
</dbReference>
<dbReference type="AlphaFoldDB" id="H4GKW6"/>
<evidence type="ECO:0000313" key="1">
    <source>
        <dbReference type="EMBL" id="EHS85036.1"/>
    </source>
</evidence>
<accession>H4GKW6</accession>
<dbReference type="InterPro" id="IPR010697">
    <property type="entry name" value="YspA"/>
</dbReference>
<dbReference type="PATRIC" id="fig|1144300.3.peg.1702"/>
<dbReference type="STRING" id="1144300.PS3_12886"/>
<dbReference type="Pfam" id="PF06908">
    <property type="entry name" value="YpsA"/>
    <property type="match status" value="1"/>
</dbReference>
<organism evidence="1 2">
    <name type="scientific">Limosilactobacillus gastricus PS3</name>
    <dbReference type="NCBI Taxonomy" id="1144300"/>
    <lineage>
        <taxon>Bacteria</taxon>
        <taxon>Bacillati</taxon>
        <taxon>Bacillota</taxon>
        <taxon>Bacilli</taxon>
        <taxon>Lactobacillales</taxon>
        <taxon>Lactobacillaceae</taxon>
        <taxon>Limosilactobacillus</taxon>
    </lineage>
</organism>
<dbReference type="PANTHER" id="PTHR38440">
    <property type="entry name" value="UPF0398 PROTEIN YPSA"/>
    <property type="match status" value="1"/>
</dbReference>
<reference evidence="1 2" key="1">
    <citation type="journal article" date="2013" name="Genome Announc.">
        <title>Genome Sequence of Lactobacillus gastricus PS3, a Strain Isolated from Human Milk.</title>
        <authorList>
            <person name="Martin V."/>
            <person name="Cardenas N."/>
            <person name="Jimenez E."/>
            <person name="Maldonado A."/>
            <person name="Rodriguez J.M."/>
            <person name="Fernandez L."/>
        </authorList>
    </citation>
    <scope>NUCLEOTIDE SEQUENCE [LARGE SCALE GENOMIC DNA]</scope>
    <source>
        <strain evidence="1 2">PS3</strain>
    </source>
</reference>
<dbReference type="SUPFAM" id="SSF102405">
    <property type="entry name" value="MCP/YpsA-like"/>
    <property type="match status" value="1"/>
</dbReference>
<dbReference type="Proteomes" id="UP000004567">
    <property type="component" value="Unassembled WGS sequence"/>
</dbReference>
<gene>
    <name evidence="1" type="ORF">PS3_12886</name>
</gene>
<name>H4GKW6_9LACO</name>
<evidence type="ECO:0000313" key="2">
    <source>
        <dbReference type="Proteomes" id="UP000004567"/>
    </source>
</evidence>
<dbReference type="EMBL" id="AICN01000072">
    <property type="protein sequence ID" value="EHS85036.1"/>
    <property type="molecule type" value="Genomic_DNA"/>
</dbReference>
<dbReference type="Gene3D" id="3.40.50.450">
    <property type="match status" value="1"/>
</dbReference>
<dbReference type="PANTHER" id="PTHR38440:SF1">
    <property type="entry name" value="UPF0398 PROTEIN SPR0331"/>
    <property type="match status" value="1"/>
</dbReference>
<comment type="caution">
    <text evidence="1">The sequence shown here is derived from an EMBL/GenBank/DDBJ whole genome shotgun (WGS) entry which is preliminary data.</text>
</comment>
<dbReference type="RefSeq" id="WP_007122698.1">
    <property type="nucleotide sequence ID" value="NZ_AICN01000072.1"/>
</dbReference>
<dbReference type="OrthoDB" id="2301957at2"/>
<protein>
    <submittedName>
        <fullName evidence="1">UPF0398 protein ypsA</fullName>
    </submittedName>
</protein>
<proteinExistence type="predicted"/>
<sequence>MKRVWISGYRAYELGVFQEDDPKQLVIQTVLSQLIQDRLNQSNEETWVISGPQMGTERWGLKSAIALKDDYEQLRVSMLLPFADFGQNWNEDNQLRLSAIREQMDYQGTVSNQPYQGPQQLRNYQRFMFEHSDELILVFDPEQELNPDQHSKPFWDYRAAQKYQETQPTYQITLVTMDQLQDAAEEWAQRQVEEHDEF</sequence>